<dbReference type="PANTHER" id="PTHR43156">
    <property type="entry name" value="STAGE II SPORULATION PROTEIN E-RELATED"/>
    <property type="match status" value="1"/>
</dbReference>
<keyword evidence="1" id="KW-0378">Hydrolase</keyword>
<dbReference type="GO" id="GO:0016791">
    <property type="term" value="F:phosphatase activity"/>
    <property type="evidence" value="ECO:0007669"/>
    <property type="project" value="TreeGrafter"/>
</dbReference>
<dbReference type="PROSITE" id="PS50005">
    <property type="entry name" value="TPR"/>
    <property type="match status" value="4"/>
</dbReference>
<proteinExistence type="predicted"/>
<evidence type="ECO:0000313" key="7">
    <source>
        <dbReference type="Proteomes" id="UP000004095"/>
    </source>
</evidence>
<reference evidence="6 7" key="1">
    <citation type="submission" date="2007-01" db="EMBL/GenBank/DDBJ databases">
        <authorList>
            <person name="Haygood M."/>
            <person name="Podell S."/>
            <person name="Anderson C."/>
            <person name="Hopkinson B."/>
            <person name="Roe K."/>
            <person name="Barbeau K."/>
            <person name="Gaasterland T."/>
            <person name="Ferriera S."/>
            <person name="Johnson J."/>
            <person name="Kravitz S."/>
            <person name="Beeson K."/>
            <person name="Sutton G."/>
            <person name="Rogers Y.-H."/>
            <person name="Friedman R."/>
            <person name="Frazier M."/>
            <person name="Venter J.C."/>
        </authorList>
    </citation>
    <scope>NUCLEOTIDE SEQUENCE [LARGE SCALE GENOMIC DNA]</scope>
    <source>
        <strain evidence="6 7">ATCC 23134</strain>
    </source>
</reference>
<evidence type="ECO:0000313" key="6">
    <source>
        <dbReference type="EMBL" id="EAY26032.1"/>
    </source>
</evidence>
<dbReference type="Pfam" id="PF07228">
    <property type="entry name" value="SpoIIE"/>
    <property type="match status" value="1"/>
</dbReference>
<keyword evidence="4" id="KW-0472">Membrane</keyword>
<dbReference type="InterPro" id="IPR011990">
    <property type="entry name" value="TPR-like_helical_dom_sf"/>
</dbReference>
<feature type="repeat" description="TPR" evidence="2">
    <location>
        <begin position="165"/>
        <end position="198"/>
    </location>
</feature>
<dbReference type="AlphaFoldDB" id="A1ZU61"/>
<keyword evidence="4" id="KW-1133">Transmembrane helix</keyword>
<dbReference type="Gene3D" id="3.60.40.10">
    <property type="entry name" value="PPM-type phosphatase domain"/>
    <property type="match status" value="1"/>
</dbReference>
<dbReference type="SMART" id="SM00028">
    <property type="entry name" value="TPR"/>
    <property type="match status" value="7"/>
</dbReference>
<feature type="domain" description="PPM-type phosphatase" evidence="5">
    <location>
        <begin position="605"/>
        <end position="831"/>
    </location>
</feature>
<evidence type="ECO:0000256" key="1">
    <source>
        <dbReference type="ARBA" id="ARBA00022801"/>
    </source>
</evidence>
<protein>
    <submittedName>
        <fullName evidence="6">Serine/threonine protein kinases, putative</fullName>
    </submittedName>
</protein>
<feature type="repeat" description="TPR" evidence="2">
    <location>
        <begin position="208"/>
        <end position="241"/>
    </location>
</feature>
<evidence type="ECO:0000256" key="3">
    <source>
        <dbReference type="SAM" id="Coils"/>
    </source>
</evidence>
<evidence type="ECO:0000256" key="4">
    <source>
        <dbReference type="SAM" id="Phobius"/>
    </source>
</evidence>
<dbReference type="SMART" id="SM00331">
    <property type="entry name" value="PP2C_SIG"/>
    <property type="match status" value="1"/>
</dbReference>
<feature type="repeat" description="TPR" evidence="2">
    <location>
        <begin position="50"/>
        <end position="83"/>
    </location>
</feature>
<dbReference type="InterPro" id="IPR001932">
    <property type="entry name" value="PPM-type_phosphatase-like_dom"/>
</dbReference>
<feature type="transmembrane region" description="Helical" evidence="4">
    <location>
        <begin position="483"/>
        <end position="504"/>
    </location>
</feature>
<dbReference type="PROSITE" id="PS50293">
    <property type="entry name" value="TPR_REGION"/>
    <property type="match status" value="1"/>
</dbReference>
<keyword evidence="6" id="KW-0723">Serine/threonine-protein kinase</keyword>
<dbReference type="eggNOG" id="COG2208">
    <property type="taxonomic scope" value="Bacteria"/>
</dbReference>
<dbReference type="SUPFAM" id="SSF48452">
    <property type="entry name" value="TPR-like"/>
    <property type="match status" value="2"/>
</dbReference>
<accession>A1ZU61</accession>
<dbReference type="OrthoDB" id="976877at2"/>
<dbReference type="RefSeq" id="WP_002701615.1">
    <property type="nucleotide sequence ID" value="NZ_AAWS01000039.1"/>
</dbReference>
<comment type="caution">
    <text evidence="6">The sequence shown here is derived from an EMBL/GenBank/DDBJ whole genome shotgun (WGS) entry which is preliminary data.</text>
</comment>
<sequence>MTSITIYFLRKTLLLWVFIGTLCATGSLHAQNLNQLLIQLDKTKQPVAKVPLLQQIGGAYQQQSAHKKAIEYFETAHQIEKQNKLPLTRTLKSLGYSFKQLGNYRQAIQHFEEVLQTNIEKDERLDILEELATLHKHEKNYAKAIEYTSQILAIHQNSNDIPKIANAYNNLGYLYKKADNQQKSLESYNQALTVGQKVSPAMNANARAIAYINTGVAYTSIGKYREARSYYIKALDMREKQGKPAEIADTYNYLAVYYYLSGNNSKAIAQANKAIDLAEPIKAEKVLVSSYKLLSEVYQQEKAFEESQKYFKKHQELKDKMARQQRVAQQKLLQKQVDVEKQESKLKALIAERNRKEAELKQSELERKQQQQALKLKEQELALLKRNQELQQEQFKNQRLEKERVEQLLALAEQKANTEKQKRLAEKQKAIAEQRRREAEKQKLVAAKEKAERMQQSKALEAAQKEKELQQEQLKQEKTLRKYGTILLILGALLLGFVLFAFIASQRGRRKLKQQKEEIATQNEELQQNHEEIMSQRDFIEKKNKEMEFTNSKLRQSEHVLRKAYEQLKESEESIKEKNSQIHKSITAAQTIQQAILPYHKNVETALGEHFIMYAPKDVVSGDFYWIKEVQGKVFLIAADCTGHGVPGAFMSMIGKALIDKLILIKDLLEPAEILHKLHDEIKMALRQEETGNNNGMDLVILRLEHLENQVNIMFAGAKSSMYYIEKGITELQVLKGDRRSIGGYQNDEILFNNQQITLPKGSLIYVGSDGFVDQNNVRRRSFGNKRLNKLLLDNMDEPLSKQKQALEEALKAHMEGTTQRDDILFIGVKL</sequence>
<keyword evidence="6" id="KW-0808">Transferase</keyword>
<keyword evidence="4" id="KW-0812">Transmembrane</keyword>
<dbReference type="Proteomes" id="UP000004095">
    <property type="component" value="Unassembled WGS sequence"/>
</dbReference>
<dbReference type="InterPro" id="IPR036457">
    <property type="entry name" value="PPM-type-like_dom_sf"/>
</dbReference>
<feature type="coiled-coil region" evidence="3">
    <location>
        <begin position="332"/>
        <end position="581"/>
    </location>
</feature>
<gene>
    <name evidence="6" type="ORF">M23134_06380</name>
</gene>
<organism evidence="6 7">
    <name type="scientific">Microscilla marina ATCC 23134</name>
    <dbReference type="NCBI Taxonomy" id="313606"/>
    <lineage>
        <taxon>Bacteria</taxon>
        <taxon>Pseudomonadati</taxon>
        <taxon>Bacteroidota</taxon>
        <taxon>Cytophagia</taxon>
        <taxon>Cytophagales</taxon>
        <taxon>Microscillaceae</taxon>
        <taxon>Microscilla</taxon>
    </lineage>
</organism>
<dbReference type="GO" id="GO:0004674">
    <property type="term" value="F:protein serine/threonine kinase activity"/>
    <property type="evidence" value="ECO:0007669"/>
    <property type="project" value="UniProtKB-KW"/>
</dbReference>
<evidence type="ECO:0000256" key="2">
    <source>
        <dbReference type="PROSITE-ProRule" id="PRU00339"/>
    </source>
</evidence>
<keyword evidence="6" id="KW-0418">Kinase</keyword>
<dbReference type="Gene3D" id="1.25.40.10">
    <property type="entry name" value="Tetratricopeptide repeat domain"/>
    <property type="match status" value="2"/>
</dbReference>
<keyword evidence="3" id="KW-0175">Coiled coil</keyword>
<keyword evidence="2" id="KW-0802">TPR repeat</keyword>
<dbReference type="InterPro" id="IPR052016">
    <property type="entry name" value="Bact_Sigma-Reg"/>
</dbReference>
<dbReference type="InterPro" id="IPR019734">
    <property type="entry name" value="TPR_rpt"/>
</dbReference>
<evidence type="ECO:0000259" key="5">
    <source>
        <dbReference type="SMART" id="SM00331"/>
    </source>
</evidence>
<name>A1ZU61_MICM2</name>
<dbReference type="EMBL" id="AAWS01000039">
    <property type="protein sequence ID" value="EAY26032.1"/>
    <property type="molecule type" value="Genomic_DNA"/>
</dbReference>
<dbReference type="PANTHER" id="PTHR43156:SF9">
    <property type="entry name" value="HAMP DOMAIN-CONTAINING PROTEIN"/>
    <property type="match status" value="1"/>
</dbReference>
<keyword evidence="7" id="KW-1185">Reference proteome</keyword>
<dbReference type="Pfam" id="PF13424">
    <property type="entry name" value="TPR_12"/>
    <property type="match status" value="3"/>
</dbReference>
<dbReference type="eggNOG" id="COG0457">
    <property type="taxonomic scope" value="Bacteria"/>
</dbReference>
<feature type="repeat" description="TPR" evidence="2">
    <location>
        <begin position="88"/>
        <end position="121"/>
    </location>
</feature>